<comment type="catalytic activity">
    <reaction evidence="2">
        <text>2 GTP = 3',3'-c-di-GMP + 2 diphosphate</text>
        <dbReference type="Rhea" id="RHEA:24898"/>
        <dbReference type="ChEBI" id="CHEBI:33019"/>
        <dbReference type="ChEBI" id="CHEBI:37565"/>
        <dbReference type="ChEBI" id="CHEBI:58805"/>
        <dbReference type="EC" id="2.7.7.65"/>
    </reaction>
</comment>
<dbReference type="RefSeq" id="WP_123352929.1">
    <property type="nucleotide sequence ID" value="NZ_CP027432.2"/>
</dbReference>
<dbReference type="FunFam" id="3.30.70.270:FF:000001">
    <property type="entry name" value="Diguanylate cyclase domain protein"/>
    <property type="match status" value="1"/>
</dbReference>
<reference evidence="5" key="3">
    <citation type="submission" date="2019-06" db="EMBL/GenBank/DDBJ databases">
        <title>A comparative analysis of the Nautiliaceae.</title>
        <authorList>
            <person name="Grosche A."/>
            <person name="Smedile F."/>
            <person name="Vetriani C."/>
        </authorList>
    </citation>
    <scope>NUCLEOTIDE SEQUENCE</scope>
    <source>
        <strain evidence="5">TB6</strain>
    </source>
</reference>
<keyword evidence="3" id="KW-0472">Membrane</keyword>
<keyword evidence="3" id="KW-1133">Transmembrane helix</keyword>
<proteinExistence type="predicted"/>
<evidence type="ECO:0000256" key="3">
    <source>
        <dbReference type="SAM" id="Phobius"/>
    </source>
</evidence>
<dbReference type="GO" id="GO:1902201">
    <property type="term" value="P:negative regulation of bacterial-type flagellum-dependent cell motility"/>
    <property type="evidence" value="ECO:0007669"/>
    <property type="project" value="TreeGrafter"/>
</dbReference>
<dbReference type="EMBL" id="CP027432">
    <property type="protein sequence ID" value="QCI29131.1"/>
    <property type="molecule type" value="Genomic_DNA"/>
</dbReference>
<dbReference type="InterPro" id="IPR050469">
    <property type="entry name" value="Diguanylate_Cyclase"/>
</dbReference>
<name>A0AAJ4RBL2_9BACT</name>
<dbReference type="NCBIfam" id="TIGR00254">
    <property type="entry name" value="GGDEF"/>
    <property type="match status" value="1"/>
</dbReference>
<dbReference type="SMART" id="SM00267">
    <property type="entry name" value="GGDEF"/>
    <property type="match status" value="1"/>
</dbReference>
<dbReference type="Pfam" id="PF00990">
    <property type="entry name" value="GGDEF"/>
    <property type="match status" value="1"/>
</dbReference>
<dbReference type="Gene3D" id="3.30.70.270">
    <property type="match status" value="1"/>
</dbReference>
<dbReference type="GO" id="GO:0052621">
    <property type="term" value="F:diguanylate cyclase activity"/>
    <property type="evidence" value="ECO:0007669"/>
    <property type="project" value="UniProtKB-EC"/>
</dbReference>
<evidence type="ECO:0000259" key="4">
    <source>
        <dbReference type="PROSITE" id="PS50887"/>
    </source>
</evidence>
<dbReference type="EC" id="2.7.7.65" evidence="1"/>
<evidence type="ECO:0000313" key="6">
    <source>
        <dbReference type="EMBL" id="ROR39050.1"/>
    </source>
</evidence>
<gene>
    <name evidence="5" type="ORF">C6V80_09235</name>
    <name evidence="6" type="ORF">EDC58_1541</name>
</gene>
<feature type="domain" description="GGDEF" evidence="4">
    <location>
        <begin position="236"/>
        <end position="362"/>
    </location>
</feature>
<dbReference type="InterPro" id="IPR043128">
    <property type="entry name" value="Rev_trsase/Diguanyl_cyclase"/>
</dbReference>
<organism evidence="6 7">
    <name type="scientific">Caminibacter pacificus</name>
    <dbReference type="NCBI Taxonomy" id="1424653"/>
    <lineage>
        <taxon>Bacteria</taxon>
        <taxon>Pseudomonadati</taxon>
        <taxon>Campylobacterota</taxon>
        <taxon>Epsilonproteobacteria</taxon>
        <taxon>Nautiliales</taxon>
        <taxon>Nautiliaceae</taxon>
        <taxon>Caminibacter</taxon>
    </lineage>
</organism>
<evidence type="ECO:0000313" key="7">
    <source>
        <dbReference type="Proteomes" id="UP000272781"/>
    </source>
</evidence>
<dbReference type="CDD" id="cd01949">
    <property type="entry name" value="GGDEF"/>
    <property type="match status" value="1"/>
</dbReference>
<reference evidence="8" key="1">
    <citation type="submission" date="2018-03" db="EMBL/GenBank/DDBJ databases">
        <title>A comparative analysis of the Nautiliaceae.</title>
        <authorList>
            <person name="Grosche A."/>
            <person name="Smedile F."/>
            <person name="Vetriani C."/>
        </authorList>
    </citation>
    <scope>NUCLEOTIDE SEQUENCE [LARGE SCALE GENOMIC DNA]</scope>
    <source>
        <strain evidence="8">TB6</strain>
    </source>
</reference>
<evidence type="ECO:0000313" key="5">
    <source>
        <dbReference type="EMBL" id="QCI29131.1"/>
    </source>
</evidence>
<dbReference type="PANTHER" id="PTHR45138">
    <property type="entry name" value="REGULATORY COMPONENTS OF SENSORY TRANSDUCTION SYSTEM"/>
    <property type="match status" value="1"/>
</dbReference>
<dbReference type="InterPro" id="IPR029787">
    <property type="entry name" value="Nucleotide_cyclase"/>
</dbReference>
<dbReference type="Proteomes" id="UP000298805">
    <property type="component" value="Chromosome"/>
</dbReference>
<dbReference type="GO" id="GO:0043709">
    <property type="term" value="P:cell adhesion involved in single-species biofilm formation"/>
    <property type="evidence" value="ECO:0007669"/>
    <property type="project" value="TreeGrafter"/>
</dbReference>
<dbReference type="PROSITE" id="PS50887">
    <property type="entry name" value="GGDEF"/>
    <property type="match status" value="1"/>
</dbReference>
<dbReference type="Proteomes" id="UP000272781">
    <property type="component" value="Unassembled WGS sequence"/>
</dbReference>
<dbReference type="SUPFAM" id="SSF55073">
    <property type="entry name" value="Nucleotide cyclase"/>
    <property type="match status" value="1"/>
</dbReference>
<feature type="transmembrane region" description="Helical" evidence="3">
    <location>
        <begin position="121"/>
        <end position="143"/>
    </location>
</feature>
<dbReference type="InterPro" id="IPR000160">
    <property type="entry name" value="GGDEF_dom"/>
</dbReference>
<dbReference type="PANTHER" id="PTHR45138:SF9">
    <property type="entry name" value="DIGUANYLATE CYCLASE DGCM-RELATED"/>
    <property type="match status" value="1"/>
</dbReference>
<feature type="transmembrane region" description="Helical" evidence="3">
    <location>
        <begin position="12"/>
        <end position="28"/>
    </location>
</feature>
<dbReference type="GO" id="GO:0005886">
    <property type="term" value="C:plasma membrane"/>
    <property type="evidence" value="ECO:0007669"/>
    <property type="project" value="TreeGrafter"/>
</dbReference>
<sequence length="362" mass="42346">MNLKHYKIRITIFSILILVTFFAIFLSYEVNKKTINSLKENLAKKIYILRKNELLTHEKNLQNFLKNFKNAEIISTKENPGYKIIDNTVISIFRIKDKTIIIKDSIKQEISPLLQLATINLIVITVISLMFFTLMFCFIEFLLKRFKIVRSIIANIKQREFEKLPPLTPEKNICDEFRNEIVKLGREIETYIKLLSLKVEDYKKKAYIDELTQTFNRNFFKEIETKIFLKAKVSSFPTSVIMIDIDDFKKINDTYGHKKGDEVLEYVAKILKENLRKEDILIRYGGEEFLILLSETELHTALGITKKLIKAVESNSLDNMKITISAGISKIEYNDQNIYDSIKRADSNLYKAKQNGKNRVEL</sequence>
<evidence type="ECO:0000256" key="1">
    <source>
        <dbReference type="ARBA" id="ARBA00012528"/>
    </source>
</evidence>
<evidence type="ECO:0000256" key="2">
    <source>
        <dbReference type="ARBA" id="ARBA00034247"/>
    </source>
</evidence>
<keyword evidence="8" id="KW-1185">Reference proteome</keyword>
<evidence type="ECO:0000313" key="8">
    <source>
        <dbReference type="Proteomes" id="UP000298805"/>
    </source>
</evidence>
<keyword evidence="3" id="KW-0812">Transmembrane</keyword>
<accession>A0AAJ4RBL2</accession>
<dbReference type="EMBL" id="RJVK01000004">
    <property type="protein sequence ID" value="ROR39050.1"/>
    <property type="molecule type" value="Genomic_DNA"/>
</dbReference>
<reference evidence="6 7" key="2">
    <citation type="submission" date="2018-11" db="EMBL/GenBank/DDBJ databases">
        <title>Genomic Encyclopedia of Type Strains, Phase IV (KMG-IV): sequencing the most valuable type-strain genomes for metagenomic binning, comparative biology and taxonomic classification.</title>
        <authorList>
            <person name="Goeker M."/>
        </authorList>
    </citation>
    <scope>NUCLEOTIDE SEQUENCE [LARGE SCALE GENOMIC DNA]</scope>
    <source>
        <strain evidence="6 7">DSM 27783</strain>
    </source>
</reference>
<protein>
    <recommendedName>
        <fullName evidence="1">diguanylate cyclase</fullName>
        <ecNumber evidence="1">2.7.7.65</ecNumber>
    </recommendedName>
</protein>
<dbReference type="AlphaFoldDB" id="A0AAJ4RBL2"/>